<sequence>MVAKLMKNVDKMPAVLSYFSFSSLFFTIIVIFAASIKKT</sequence>
<reference evidence="2 3" key="1">
    <citation type="submission" date="2010-10" db="EMBL/GenBank/DDBJ databases">
        <authorList>
            <person name="Muzny D."/>
            <person name="Qin X."/>
            <person name="Deng J."/>
            <person name="Jiang H."/>
            <person name="Liu Y."/>
            <person name="Qu J."/>
            <person name="Song X.-Z."/>
            <person name="Zhang L."/>
            <person name="Thornton R."/>
            <person name="Coyle M."/>
            <person name="Francisco L."/>
            <person name="Jackson L."/>
            <person name="Javaid M."/>
            <person name="Korchina V."/>
            <person name="Kovar C."/>
            <person name="Mata R."/>
            <person name="Mathew T."/>
            <person name="Ngo R."/>
            <person name="Nguyen L."/>
            <person name="Nguyen N."/>
            <person name="Okwuonu G."/>
            <person name="Ongeri F."/>
            <person name="Pham C."/>
            <person name="Simmons D."/>
            <person name="Wilczek-Boney K."/>
            <person name="Hale W."/>
            <person name="Jakkamsetti A."/>
            <person name="Pham P."/>
            <person name="Ruth R."/>
            <person name="San Lucas F."/>
            <person name="Warren J."/>
            <person name="Zhang J."/>
            <person name="Zhao Z."/>
            <person name="Zhou C."/>
            <person name="Zhu D."/>
            <person name="Lee S."/>
            <person name="Bess C."/>
            <person name="Blankenburg K."/>
            <person name="Forbes L."/>
            <person name="Fu Q."/>
            <person name="Gubbala S."/>
            <person name="Hirani K."/>
            <person name="Jayaseelan J.C."/>
            <person name="Lara F."/>
            <person name="Munidasa M."/>
            <person name="Palculict T."/>
            <person name="Patil S."/>
            <person name="Pu L.-L."/>
            <person name="Saada N."/>
            <person name="Tang L."/>
            <person name="Weissenberger G."/>
            <person name="Zhu Y."/>
            <person name="Hemphill L."/>
            <person name="Shang Y."/>
            <person name="Youmans B."/>
            <person name="Ayvaz T."/>
            <person name="Ross M."/>
            <person name="Santibanez J."/>
            <person name="Aqrawi P."/>
            <person name="Gross S."/>
            <person name="Joshi V."/>
            <person name="Fowler G."/>
            <person name="Nazareth L."/>
            <person name="Reid J."/>
            <person name="Worley K."/>
            <person name="Petrosino J."/>
            <person name="Highlander S."/>
            <person name="Gibbs R."/>
        </authorList>
    </citation>
    <scope>NUCLEOTIDE SEQUENCE [LARGE SCALE GENOMIC DNA]</scope>
    <source>
        <strain evidence="2 3">ATCC 33574</strain>
    </source>
</reference>
<comment type="caution">
    <text evidence="2">The sequence shown here is derived from an EMBL/GenBank/DDBJ whole genome shotgun (WGS) entry which is preliminary data.</text>
</comment>
<evidence type="ECO:0000256" key="1">
    <source>
        <dbReference type="SAM" id="Phobius"/>
    </source>
</evidence>
<protein>
    <submittedName>
        <fullName evidence="2">Uncharacterized protein</fullName>
    </submittedName>
</protein>
<accession>E6K8R0</accession>
<dbReference type="EMBL" id="AEPD01000031">
    <property type="protein sequence ID" value="EFU30035.1"/>
    <property type="molecule type" value="Genomic_DNA"/>
</dbReference>
<name>E6K8R0_9BACT</name>
<feature type="transmembrane region" description="Helical" evidence="1">
    <location>
        <begin position="15"/>
        <end position="36"/>
    </location>
</feature>
<gene>
    <name evidence="2" type="ORF">HMPREF6485_1996</name>
</gene>
<organism evidence="2 3">
    <name type="scientific">Segatella buccae ATCC 33574</name>
    <dbReference type="NCBI Taxonomy" id="873513"/>
    <lineage>
        <taxon>Bacteria</taxon>
        <taxon>Pseudomonadati</taxon>
        <taxon>Bacteroidota</taxon>
        <taxon>Bacteroidia</taxon>
        <taxon>Bacteroidales</taxon>
        <taxon>Prevotellaceae</taxon>
        <taxon>Segatella</taxon>
    </lineage>
</organism>
<dbReference type="Proteomes" id="UP000003112">
    <property type="component" value="Unassembled WGS sequence"/>
</dbReference>
<keyword evidence="3" id="KW-1185">Reference proteome</keyword>
<evidence type="ECO:0000313" key="2">
    <source>
        <dbReference type="EMBL" id="EFU30035.1"/>
    </source>
</evidence>
<evidence type="ECO:0000313" key="3">
    <source>
        <dbReference type="Proteomes" id="UP000003112"/>
    </source>
</evidence>
<proteinExistence type="predicted"/>
<keyword evidence="1" id="KW-1133">Transmembrane helix</keyword>
<keyword evidence="1" id="KW-0812">Transmembrane</keyword>
<keyword evidence="1" id="KW-0472">Membrane</keyword>
<dbReference type="AlphaFoldDB" id="E6K8R0"/>
<dbReference type="HOGENOM" id="CLU_3314541_0_0_10"/>